<evidence type="ECO:0000313" key="4">
    <source>
        <dbReference type="Proteomes" id="UP000577362"/>
    </source>
</evidence>
<evidence type="ECO:0000256" key="1">
    <source>
        <dbReference type="ARBA" id="ARBA00022676"/>
    </source>
</evidence>
<protein>
    <submittedName>
        <fullName evidence="3">Exopolysaccharide biosynthesis WecB/TagA/CpsF family protein</fullName>
    </submittedName>
</protein>
<gene>
    <name evidence="3" type="ORF">GGR16_003966</name>
</gene>
<organism evidence="3 4">
    <name type="scientific">Chelatococcus caeni</name>
    <dbReference type="NCBI Taxonomy" id="1348468"/>
    <lineage>
        <taxon>Bacteria</taxon>
        <taxon>Pseudomonadati</taxon>
        <taxon>Pseudomonadota</taxon>
        <taxon>Alphaproteobacteria</taxon>
        <taxon>Hyphomicrobiales</taxon>
        <taxon>Chelatococcaceae</taxon>
        <taxon>Chelatococcus</taxon>
    </lineage>
</organism>
<dbReference type="InterPro" id="IPR004629">
    <property type="entry name" value="WecG_TagA_CpsF"/>
</dbReference>
<dbReference type="AlphaFoldDB" id="A0A840C649"/>
<dbReference type="Proteomes" id="UP000577362">
    <property type="component" value="Unassembled WGS sequence"/>
</dbReference>
<dbReference type="Pfam" id="PF03808">
    <property type="entry name" value="Glyco_tran_WecG"/>
    <property type="match status" value="1"/>
</dbReference>
<dbReference type="RefSeq" id="WP_156332919.1">
    <property type="nucleotide sequence ID" value="NZ_JACIEN010000005.1"/>
</dbReference>
<dbReference type="GO" id="GO:0016758">
    <property type="term" value="F:hexosyltransferase activity"/>
    <property type="evidence" value="ECO:0007669"/>
    <property type="project" value="TreeGrafter"/>
</dbReference>
<accession>A0A840C649</accession>
<evidence type="ECO:0000256" key="2">
    <source>
        <dbReference type="ARBA" id="ARBA00022679"/>
    </source>
</evidence>
<name>A0A840C649_9HYPH</name>
<evidence type="ECO:0000313" key="3">
    <source>
        <dbReference type="EMBL" id="MBB4018919.1"/>
    </source>
</evidence>
<keyword evidence="2" id="KW-0808">Transferase</keyword>
<dbReference type="CDD" id="cd06533">
    <property type="entry name" value="Glyco_transf_WecG_TagA"/>
    <property type="match status" value="1"/>
</dbReference>
<proteinExistence type="predicted"/>
<dbReference type="PANTHER" id="PTHR34136">
    <property type="match status" value="1"/>
</dbReference>
<reference evidence="3 4" key="1">
    <citation type="submission" date="2020-08" db="EMBL/GenBank/DDBJ databases">
        <title>Genomic Encyclopedia of Type Strains, Phase IV (KMG-IV): sequencing the most valuable type-strain genomes for metagenomic binning, comparative biology and taxonomic classification.</title>
        <authorList>
            <person name="Goeker M."/>
        </authorList>
    </citation>
    <scope>NUCLEOTIDE SEQUENCE [LARGE SCALE GENOMIC DNA]</scope>
    <source>
        <strain evidence="3 4">DSM 103737</strain>
    </source>
</reference>
<sequence length="269" mass="29822">MSTARLEPDGSGPRVPVLNVGGIPTACLTRAELIGRMIEDCYAARHGAVLPKLVFASNGSVIARYHRDPDFRTLMDQADIIDADGMPLVLVSRMMSTVPLPERIATTDLILDASRAAVSAGLRFFFLGSRAGDNERAIAYFRQAFPGLQLIGGRDGYFAKEEEEDICETIRSQAVDVLWVGLGSPLQESFAVRNRTRLQGVGWIRTCGGMLDFYSGRAPRAPFWMQRIGLEWLFRAGQEPHRLGARYLKTNIPALYHLFTKTAGMPVYR</sequence>
<dbReference type="EMBL" id="JACIEN010000005">
    <property type="protein sequence ID" value="MBB4018919.1"/>
    <property type="molecule type" value="Genomic_DNA"/>
</dbReference>
<keyword evidence="4" id="KW-1185">Reference proteome</keyword>
<comment type="caution">
    <text evidence="3">The sequence shown here is derived from an EMBL/GenBank/DDBJ whole genome shotgun (WGS) entry which is preliminary data.</text>
</comment>
<keyword evidence="1" id="KW-0328">Glycosyltransferase</keyword>
<dbReference type="NCBIfam" id="TIGR00696">
    <property type="entry name" value="wecG_tagA_cpsF"/>
    <property type="match status" value="1"/>
</dbReference>
<dbReference type="PANTHER" id="PTHR34136:SF1">
    <property type="entry name" value="UDP-N-ACETYL-D-MANNOSAMINURONIC ACID TRANSFERASE"/>
    <property type="match status" value="1"/>
</dbReference>